<evidence type="ECO:0000256" key="2">
    <source>
        <dbReference type="ARBA" id="ARBA00022450"/>
    </source>
</evidence>
<organism evidence="5 6">
    <name type="scientific">Halalkalibacter alkalisediminis</name>
    <dbReference type="NCBI Taxonomy" id="935616"/>
    <lineage>
        <taxon>Bacteria</taxon>
        <taxon>Bacillati</taxon>
        <taxon>Bacillota</taxon>
        <taxon>Bacilli</taxon>
        <taxon>Bacillales</taxon>
        <taxon>Bacillaceae</taxon>
        <taxon>Halalkalibacter</taxon>
    </lineage>
</organism>
<evidence type="ECO:0000313" key="5">
    <source>
        <dbReference type="EMBL" id="MFC0562220.1"/>
    </source>
</evidence>
<dbReference type="Gene3D" id="3.30.300.30">
    <property type="match status" value="1"/>
</dbReference>
<evidence type="ECO:0000256" key="1">
    <source>
        <dbReference type="ARBA" id="ARBA00006432"/>
    </source>
</evidence>
<dbReference type="InterPro" id="IPR020845">
    <property type="entry name" value="AMP-binding_CS"/>
</dbReference>
<dbReference type="PROSITE" id="PS50075">
    <property type="entry name" value="CARRIER"/>
    <property type="match status" value="1"/>
</dbReference>
<dbReference type="Gene3D" id="3.40.50.980">
    <property type="match status" value="2"/>
</dbReference>
<evidence type="ECO:0000256" key="3">
    <source>
        <dbReference type="ARBA" id="ARBA00022553"/>
    </source>
</evidence>
<name>A0ABV6NNA3_9BACI</name>
<dbReference type="InterPro" id="IPR045851">
    <property type="entry name" value="AMP-bd_C_sf"/>
</dbReference>
<dbReference type="InterPro" id="IPR036736">
    <property type="entry name" value="ACP-like_sf"/>
</dbReference>
<gene>
    <name evidence="5" type="ORF">ACFFH4_25590</name>
</gene>
<dbReference type="SUPFAM" id="SSF51735">
    <property type="entry name" value="NAD(P)-binding Rossmann-fold domains"/>
    <property type="match status" value="1"/>
</dbReference>
<dbReference type="RefSeq" id="WP_273847134.1">
    <property type="nucleotide sequence ID" value="NZ_JAQQWT010000022.1"/>
</dbReference>
<evidence type="ECO:0000313" key="6">
    <source>
        <dbReference type="Proteomes" id="UP001589833"/>
    </source>
</evidence>
<dbReference type="InterPro" id="IPR000873">
    <property type="entry name" value="AMP-dep_synth/lig_dom"/>
</dbReference>
<dbReference type="InterPro" id="IPR009081">
    <property type="entry name" value="PP-bd_ACP"/>
</dbReference>
<protein>
    <submittedName>
        <fullName evidence="5">Amino acid adenylation domain-containing protein</fullName>
    </submittedName>
</protein>
<dbReference type="PANTHER" id="PTHR44845">
    <property type="entry name" value="CARRIER DOMAIN-CONTAINING PROTEIN"/>
    <property type="match status" value="1"/>
</dbReference>
<dbReference type="InterPro" id="IPR013120">
    <property type="entry name" value="FAR_NAD-bd"/>
</dbReference>
<proteinExistence type="inferred from homology"/>
<keyword evidence="2" id="KW-0596">Phosphopantetheine</keyword>
<dbReference type="InterPro" id="IPR010080">
    <property type="entry name" value="Thioester_reductase-like_dom"/>
</dbReference>
<dbReference type="NCBIfam" id="TIGR01733">
    <property type="entry name" value="AA-adenyl-dom"/>
    <property type="match status" value="1"/>
</dbReference>
<comment type="caution">
    <text evidence="5">The sequence shown here is derived from an EMBL/GenBank/DDBJ whole genome shotgun (WGS) entry which is preliminary data.</text>
</comment>
<dbReference type="Proteomes" id="UP001589833">
    <property type="component" value="Unassembled WGS sequence"/>
</dbReference>
<comment type="similarity">
    <text evidence="1">Belongs to the ATP-dependent AMP-binding enzyme family.</text>
</comment>
<accession>A0ABV6NNA3</accession>
<dbReference type="Gene3D" id="2.30.38.10">
    <property type="entry name" value="Luciferase, Domain 3"/>
    <property type="match status" value="1"/>
</dbReference>
<evidence type="ECO:0000259" key="4">
    <source>
        <dbReference type="PROSITE" id="PS50075"/>
    </source>
</evidence>
<reference evidence="5 6" key="1">
    <citation type="submission" date="2024-09" db="EMBL/GenBank/DDBJ databases">
        <authorList>
            <person name="Sun Q."/>
            <person name="Mori K."/>
        </authorList>
    </citation>
    <scope>NUCLEOTIDE SEQUENCE [LARGE SCALE GENOMIC DNA]</scope>
    <source>
        <strain evidence="5 6">NCAIM B.02301</strain>
    </source>
</reference>
<dbReference type="Pfam" id="PF07993">
    <property type="entry name" value="NAD_binding_4"/>
    <property type="match status" value="1"/>
</dbReference>
<dbReference type="PRINTS" id="PR00154">
    <property type="entry name" value="AMPBINDING"/>
</dbReference>
<dbReference type="Gene3D" id="1.10.1200.10">
    <property type="entry name" value="ACP-like"/>
    <property type="match status" value="1"/>
</dbReference>
<dbReference type="NCBIfam" id="TIGR01746">
    <property type="entry name" value="Thioester-redct"/>
    <property type="match status" value="1"/>
</dbReference>
<dbReference type="Gene3D" id="3.40.50.720">
    <property type="entry name" value="NAD(P)-binding Rossmann-like Domain"/>
    <property type="match status" value="1"/>
</dbReference>
<dbReference type="PROSITE" id="PS00455">
    <property type="entry name" value="AMP_BINDING"/>
    <property type="match status" value="1"/>
</dbReference>
<dbReference type="CDD" id="cd05235">
    <property type="entry name" value="SDR_e1"/>
    <property type="match status" value="1"/>
</dbReference>
<feature type="domain" description="Carrier" evidence="4">
    <location>
        <begin position="509"/>
        <end position="584"/>
    </location>
</feature>
<dbReference type="PANTHER" id="PTHR44845:SF6">
    <property type="entry name" value="BETA-ALANINE-ACTIVATING ENZYME"/>
    <property type="match status" value="1"/>
</dbReference>
<keyword evidence="6" id="KW-1185">Reference proteome</keyword>
<dbReference type="Pfam" id="PF00501">
    <property type="entry name" value="AMP-binding"/>
    <property type="match status" value="1"/>
</dbReference>
<sequence length="966" mass="109647">MSKMITASGLISVTEAFSNTVVANPKKVAIRENNRSVTYEELDHLSNHLAQRIIDLGIEEEAMIGIPSQRSIELIVGMLAIMKSGCCYVPLDEKYPSSRLQYMIADTKMSIFLPNGKDHNKLVELGISPIYFDLDELGQMKVKPVNRSTTNSLAYVIYTSGTTGQPKGVMIEQSSIANLVLNSDIIKIDESNIVAQFSNPSFDAATYEIWGALLNGATLFLMANEFTSFDDWKEAITIGKVDVAFFTTGLFHAIVDEDPLIFDGLKKLVVGGDKISTSHVKKLKQSLQDVSLINGYGPTECTTFAICHEVKSEDTKVIPIGKPLSNVEISILSEGQIEVADGQIGEIHIGGQGVMRGYLNQVELTERALFVDDLQKKWYKTGDFAVRQSNGEILYKGRRDSQVKIRGFRIELNEIQEKLDAYSEVETTLVAVKTINDESYVVAYYKHQDVNAQNVDKELKDYLSSEMPSYMIPHFFVKVEEFPLNANGKVDQRKVLEMDIFDPTTAIAVEENEKKKEVLAIWRQALGNTKLGLDDHFFDHGGHSILATKLVYLMKETVLPEATLQKLLENNTVNKFVDAIENEAATSMRELMEKDSELDPILKERIRSISTQSVAFDKNILITGATGFLGAHLLNKLLTELKDVKIYCLIRFPSKNRLQETLKSYQLWDDKFESQLVVIEGDFSKPQFGLDDITYEELSNDVSHVYHVGAETDFFNSYSKSKSSNVDGVREVVKFAASNNRKNIYYASTLSVLTGEREWDEEDELVYTPDLMIGYSQSKWVAEKLLFQAKKEGLSIDIFRLGRISSHSVNGIWNKKDMLYKVFESFVNQKIMPFKEEIHFELMPVDFVSDFIYKITRMEVDDKLGIYHMFNGQKVSSEFVTTFFDQYQLNYTNMKLEQWLQLLKEKTQSDEIHSLSALSQLIDESTKLKESTILQEKTKKELVKVSMDMPVIDVHYVENFMKHMLD</sequence>
<dbReference type="Pfam" id="PF00550">
    <property type="entry name" value="PP-binding"/>
    <property type="match status" value="1"/>
</dbReference>
<dbReference type="InterPro" id="IPR036291">
    <property type="entry name" value="NAD(P)-bd_dom_sf"/>
</dbReference>
<dbReference type="SUPFAM" id="SSF56801">
    <property type="entry name" value="Acetyl-CoA synthetase-like"/>
    <property type="match status" value="1"/>
</dbReference>
<dbReference type="InterPro" id="IPR010071">
    <property type="entry name" value="AA_adenyl_dom"/>
</dbReference>
<dbReference type="InterPro" id="IPR020459">
    <property type="entry name" value="AMP-binding"/>
</dbReference>
<dbReference type="SUPFAM" id="SSF47336">
    <property type="entry name" value="ACP-like"/>
    <property type="match status" value="1"/>
</dbReference>
<keyword evidence="3" id="KW-0597">Phosphoprotein</keyword>
<dbReference type="EMBL" id="JBHLTR010000115">
    <property type="protein sequence ID" value="MFC0562220.1"/>
    <property type="molecule type" value="Genomic_DNA"/>
</dbReference>